<gene>
    <name evidence="2" type="ORF">E7201_03230</name>
</gene>
<dbReference type="SUPFAM" id="SSF53335">
    <property type="entry name" value="S-adenosyl-L-methionine-dependent methyltransferases"/>
    <property type="match status" value="1"/>
</dbReference>
<evidence type="ECO:0000259" key="1">
    <source>
        <dbReference type="Pfam" id="PF08241"/>
    </source>
</evidence>
<dbReference type="Proteomes" id="UP000761380">
    <property type="component" value="Unassembled WGS sequence"/>
</dbReference>
<protein>
    <submittedName>
        <fullName evidence="2">Class I SAM-dependent methyltransferase</fullName>
    </submittedName>
</protein>
<evidence type="ECO:0000313" key="2">
    <source>
        <dbReference type="EMBL" id="MBE6092182.1"/>
    </source>
</evidence>
<keyword evidence="2" id="KW-0808">Transferase</keyword>
<keyword evidence="2" id="KW-0489">Methyltransferase</keyword>
<dbReference type="InterPro" id="IPR029063">
    <property type="entry name" value="SAM-dependent_MTases_sf"/>
</dbReference>
<accession>A0A928A0W3</accession>
<dbReference type="GO" id="GO:0032259">
    <property type="term" value="P:methylation"/>
    <property type="evidence" value="ECO:0007669"/>
    <property type="project" value="UniProtKB-KW"/>
</dbReference>
<dbReference type="Pfam" id="PF08241">
    <property type="entry name" value="Methyltransf_11"/>
    <property type="match status" value="1"/>
</dbReference>
<evidence type="ECO:0000313" key="3">
    <source>
        <dbReference type="Proteomes" id="UP000761380"/>
    </source>
</evidence>
<sequence length="270" mass="31236">MKQDLTCFLSGGPVSMRWLLLESLEYIEKVVDLYPRAHLTVVTEWEEAATLAEFAGMDIEWHFGDCRRGKLPFPENSFDAVLAEKLLTQAYEPYELLMDISRRLTDVGVLYGDFLNVRYIGVLEALQQGEFPVREKHLYAKTEMVRLLDDTLFKEIDFVPGDCDEHSEAEAAWEAAGYVNVNHELAVSRYLFRAACSTASVANLKGLYSPEVRRDLARILHRIEYDVRREENIARLRELCGREGIFPEYLHDFINEACCHREKVFRLISM</sequence>
<organism evidence="2 3">
    <name type="scientific">Selenomonas ruminantium</name>
    <dbReference type="NCBI Taxonomy" id="971"/>
    <lineage>
        <taxon>Bacteria</taxon>
        <taxon>Bacillati</taxon>
        <taxon>Bacillota</taxon>
        <taxon>Negativicutes</taxon>
        <taxon>Selenomonadales</taxon>
        <taxon>Selenomonadaceae</taxon>
        <taxon>Selenomonas</taxon>
    </lineage>
</organism>
<dbReference type="GO" id="GO:0008757">
    <property type="term" value="F:S-adenosylmethionine-dependent methyltransferase activity"/>
    <property type="evidence" value="ECO:0007669"/>
    <property type="project" value="InterPro"/>
</dbReference>
<proteinExistence type="predicted"/>
<dbReference type="EMBL" id="SVBY01000014">
    <property type="protein sequence ID" value="MBE6092182.1"/>
    <property type="molecule type" value="Genomic_DNA"/>
</dbReference>
<dbReference type="Gene3D" id="3.40.50.150">
    <property type="entry name" value="Vaccinia Virus protein VP39"/>
    <property type="match status" value="1"/>
</dbReference>
<dbReference type="AlphaFoldDB" id="A0A928A0W3"/>
<name>A0A928A0W3_SELRU</name>
<dbReference type="InterPro" id="IPR013216">
    <property type="entry name" value="Methyltransf_11"/>
</dbReference>
<feature type="domain" description="Methyltransferase type 11" evidence="1">
    <location>
        <begin position="46"/>
        <end position="111"/>
    </location>
</feature>
<comment type="caution">
    <text evidence="2">The sequence shown here is derived from an EMBL/GenBank/DDBJ whole genome shotgun (WGS) entry which is preliminary data.</text>
</comment>
<reference evidence="2" key="1">
    <citation type="submission" date="2019-04" db="EMBL/GenBank/DDBJ databases">
        <title>Evolution of Biomass-Degrading Anaerobic Consortia Revealed by Metagenomics.</title>
        <authorList>
            <person name="Peng X."/>
        </authorList>
    </citation>
    <scope>NUCLEOTIDE SEQUENCE</scope>
    <source>
        <strain evidence="2">SIG240</strain>
    </source>
</reference>